<sequence length="304" mass="34417">MDNSRRSFIKKSALAGTLAFAGSSLLSESLFAAKGKQLTGLQLYSVRDDMKKDPMATLKALADMGYKHVEHANYIDRKFYGWSAKEFKKILDDLGMKMPSGHTVMRSDHWDDSKKDFTDAWKYTIEDAATVGQMYVISPSMTQGQRKEYDQLMLLMERFNKSGELCKKSGMMFGYHNHDFEFNESLNGQLLYDIIMKNTDPKLVMQQLDIGNLYNGGATALEITKKWPGRFASMHVKDEILSKEGGEKYESCVLGKGIVPVKEVIDIGKKDGTIHFIIEQESYQGMAPLASMKEDLGIMKKWGY</sequence>
<dbReference type="RefSeq" id="WP_317487844.1">
    <property type="nucleotide sequence ID" value="NZ_CP136051.1"/>
</dbReference>
<accession>A0ABZ0IKI8</accession>
<dbReference type="NCBIfam" id="TIGR01409">
    <property type="entry name" value="TAT_signal_seq"/>
    <property type="match status" value="1"/>
</dbReference>
<keyword evidence="3" id="KW-1185">Reference proteome</keyword>
<dbReference type="Gene3D" id="3.20.20.150">
    <property type="entry name" value="Divalent-metal-dependent TIM barrel enzymes"/>
    <property type="match status" value="1"/>
</dbReference>
<dbReference type="PROSITE" id="PS51318">
    <property type="entry name" value="TAT"/>
    <property type="match status" value="1"/>
</dbReference>
<gene>
    <name evidence="2" type="ORF">RT717_18375</name>
</gene>
<proteinExistence type="predicted"/>
<dbReference type="PANTHER" id="PTHR12110:SF41">
    <property type="entry name" value="INOSOSE DEHYDRATASE"/>
    <property type="match status" value="1"/>
</dbReference>
<reference evidence="2 3" key="1">
    <citation type="journal article" date="2023" name="Microbiol. Resour. Announc.">
        <title>Complete Genome Sequence of Imperialibacter roseus strain P4T.</title>
        <authorList>
            <person name="Tizabi D.R."/>
            <person name="Bachvaroff T."/>
            <person name="Hill R.T."/>
        </authorList>
    </citation>
    <scope>NUCLEOTIDE SEQUENCE [LARGE SCALE GENOMIC DNA]</scope>
    <source>
        <strain evidence="2 3">P4T</strain>
    </source>
</reference>
<dbReference type="Proteomes" id="UP001302349">
    <property type="component" value="Chromosome"/>
</dbReference>
<organism evidence="2 3">
    <name type="scientific">Imperialibacter roseus</name>
    <dbReference type="NCBI Taxonomy" id="1324217"/>
    <lineage>
        <taxon>Bacteria</taxon>
        <taxon>Pseudomonadati</taxon>
        <taxon>Bacteroidota</taxon>
        <taxon>Cytophagia</taxon>
        <taxon>Cytophagales</taxon>
        <taxon>Flammeovirgaceae</taxon>
        <taxon>Imperialibacter</taxon>
    </lineage>
</organism>
<dbReference type="PANTHER" id="PTHR12110">
    <property type="entry name" value="HYDROXYPYRUVATE ISOMERASE"/>
    <property type="match status" value="1"/>
</dbReference>
<dbReference type="InterPro" id="IPR036237">
    <property type="entry name" value="Xyl_isomerase-like_sf"/>
</dbReference>
<dbReference type="InterPro" id="IPR006311">
    <property type="entry name" value="TAT_signal"/>
</dbReference>
<dbReference type="InterPro" id="IPR050312">
    <property type="entry name" value="IolE/XylAMocC-like"/>
</dbReference>
<name>A0ABZ0IKI8_9BACT</name>
<dbReference type="EMBL" id="CP136051">
    <property type="protein sequence ID" value="WOK05051.1"/>
    <property type="molecule type" value="Genomic_DNA"/>
</dbReference>
<dbReference type="Pfam" id="PF01261">
    <property type="entry name" value="AP_endonuc_2"/>
    <property type="match status" value="1"/>
</dbReference>
<dbReference type="InterPro" id="IPR019546">
    <property type="entry name" value="TAT_signal_bac_arc"/>
</dbReference>
<protein>
    <submittedName>
        <fullName evidence="2">TIM barrel protein</fullName>
    </submittedName>
</protein>
<evidence type="ECO:0000259" key="1">
    <source>
        <dbReference type="Pfam" id="PF01261"/>
    </source>
</evidence>
<evidence type="ECO:0000313" key="3">
    <source>
        <dbReference type="Proteomes" id="UP001302349"/>
    </source>
</evidence>
<dbReference type="InterPro" id="IPR013022">
    <property type="entry name" value="Xyl_isomerase-like_TIM-brl"/>
</dbReference>
<dbReference type="SUPFAM" id="SSF51658">
    <property type="entry name" value="Xylose isomerase-like"/>
    <property type="match status" value="1"/>
</dbReference>
<feature type="domain" description="Xylose isomerase-like TIM barrel" evidence="1">
    <location>
        <begin position="58"/>
        <end position="301"/>
    </location>
</feature>
<evidence type="ECO:0000313" key="2">
    <source>
        <dbReference type="EMBL" id="WOK05051.1"/>
    </source>
</evidence>